<evidence type="ECO:0000256" key="3">
    <source>
        <dbReference type="HAMAP-Rule" id="MF_00009"/>
    </source>
</evidence>
<dbReference type="NCBIfam" id="TIGR00043">
    <property type="entry name" value="rRNA maturation RNase YbeY"/>
    <property type="match status" value="1"/>
</dbReference>
<dbReference type="PROSITE" id="PS01306">
    <property type="entry name" value="UPF0054"/>
    <property type="match status" value="1"/>
</dbReference>
<proteinExistence type="inferred from homology"/>
<dbReference type="InterPro" id="IPR020549">
    <property type="entry name" value="YbeY_CS"/>
</dbReference>
<dbReference type="EMBL" id="JAHXDN010000007">
    <property type="protein sequence ID" value="MBW4710340.1"/>
    <property type="molecule type" value="Genomic_DNA"/>
</dbReference>
<organism evidence="4 5">
    <name type="scientific">Roseobacter insulae</name>
    <dbReference type="NCBI Taxonomy" id="2859783"/>
    <lineage>
        <taxon>Bacteria</taxon>
        <taxon>Pseudomonadati</taxon>
        <taxon>Pseudomonadota</taxon>
        <taxon>Alphaproteobacteria</taxon>
        <taxon>Rhodobacterales</taxon>
        <taxon>Roseobacteraceae</taxon>
        <taxon>Roseobacter</taxon>
    </lineage>
</organism>
<dbReference type="EC" id="3.1.-.-" evidence="3"/>
<keyword evidence="3" id="KW-0963">Cytoplasm</keyword>
<dbReference type="RefSeq" id="WP_219506761.1">
    <property type="nucleotide sequence ID" value="NZ_JAHXDN010000007.1"/>
</dbReference>
<dbReference type="GO" id="GO:0004222">
    <property type="term" value="F:metalloendopeptidase activity"/>
    <property type="evidence" value="ECO:0007669"/>
    <property type="project" value="InterPro"/>
</dbReference>
<keyword evidence="3" id="KW-0698">rRNA processing</keyword>
<name>A0A9X1K0J7_9RHOB</name>
<dbReference type="Proteomes" id="UP001138661">
    <property type="component" value="Unassembled WGS sequence"/>
</dbReference>
<dbReference type="InterPro" id="IPR002036">
    <property type="entry name" value="YbeY"/>
</dbReference>
<dbReference type="Pfam" id="PF02130">
    <property type="entry name" value="YbeY"/>
    <property type="match status" value="1"/>
</dbReference>
<feature type="binding site" evidence="3">
    <location>
        <position position="131"/>
    </location>
    <ligand>
        <name>Zn(2+)</name>
        <dbReference type="ChEBI" id="CHEBI:29105"/>
        <note>catalytic</note>
    </ligand>
</feature>
<keyword evidence="3" id="KW-0378">Hydrolase</keyword>
<dbReference type="HAMAP" id="MF_00009">
    <property type="entry name" value="Endoribonucl_YbeY"/>
    <property type="match status" value="1"/>
</dbReference>
<keyword evidence="3" id="KW-0540">Nuclease</keyword>
<protein>
    <recommendedName>
        <fullName evidence="3">Endoribonuclease YbeY</fullName>
        <ecNumber evidence="3">3.1.-.-</ecNumber>
    </recommendedName>
</protein>
<evidence type="ECO:0000313" key="4">
    <source>
        <dbReference type="EMBL" id="MBW4710340.1"/>
    </source>
</evidence>
<comment type="subcellular location">
    <subcellularLocation>
        <location evidence="3">Cytoplasm</location>
    </subcellularLocation>
</comment>
<comment type="function">
    <text evidence="3">Single strand-specific metallo-endoribonuclease involved in late-stage 70S ribosome quality control and in maturation of the 3' terminus of the 16S rRNA.</text>
</comment>
<feature type="binding site" evidence="3">
    <location>
        <position position="137"/>
    </location>
    <ligand>
        <name>Zn(2+)</name>
        <dbReference type="ChEBI" id="CHEBI:29105"/>
        <note>catalytic</note>
    </ligand>
</feature>
<dbReference type="GO" id="GO:0004521">
    <property type="term" value="F:RNA endonuclease activity"/>
    <property type="evidence" value="ECO:0007669"/>
    <property type="project" value="UniProtKB-UniRule"/>
</dbReference>
<dbReference type="GO" id="GO:0005737">
    <property type="term" value="C:cytoplasm"/>
    <property type="evidence" value="ECO:0007669"/>
    <property type="project" value="UniProtKB-SubCell"/>
</dbReference>
<evidence type="ECO:0000256" key="2">
    <source>
        <dbReference type="ARBA" id="ARBA00022833"/>
    </source>
</evidence>
<reference evidence="4" key="1">
    <citation type="submission" date="2021-07" db="EMBL/GenBank/DDBJ databases">
        <title>Roseobacter insulae sp. nov., isolated from a tidal flat.</title>
        <authorList>
            <person name="Park S."/>
            <person name="Yoon J.-H."/>
        </authorList>
    </citation>
    <scope>NUCLEOTIDE SEQUENCE</scope>
    <source>
        <strain evidence="4">YSTF-M11</strain>
    </source>
</reference>
<comment type="cofactor">
    <cofactor evidence="3">
        <name>Zn(2+)</name>
        <dbReference type="ChEBI" id="CHEBI:29105"/>
    </cofactor>
    <text evidence="3">Binds 1 zinc ion.</text>
</comment>
<evidence type="ECO:0000313" key="5">
    <source>
        <dbReference type="Proteomes" id="UP001138661"/>
    </source>
</evidence>
<accession>A0A9X1K0J7</accession>
<keyword evidence="2 3" id="KW-0862">Zinc</keyword>
<evidence type="ECO:0000256" key="1">
    <source>
        <dbReference type="ARBA" id="ARBA00022723"/>
    </source>
</evidence>
<gene>
    <name evidence="3 4" type="primary">ybeY</name>
    <name evidence="4" type="ORF">KX928_21330</name>
</gene>
<keyword evidence="3" id="KW-0690">Ribosome biogenesis</keyword>
<dbReference type="GO" id="GO:0008270">
    <property type="term" value="F:zinc ion binding"/>
    <property type="evidence" value="ECO:0007669"/>
    <property type="project" value="UniProtKB-UniRule"/>
</dbReference>
<dbReference type="GO" id="GO:0006364">
    <property type="term" value="P:rRNA processing"/>
    <property type="evidence" value="ECO:0007669"/>
    <property type="project" value="UniProtKB-UniRule"/>
</dbReference>
<keyword evidence="5" id="KW-1185">Reference proteome</keyword>
<keyword evidence="1 3" id="KW-0479">Metal-binding</keyword>
<feature type="binding site" evidence="3">
    <location>
        <position position="127"/>
    </location>
    <ligand>
        <name>Zn(2+)</name>
        <dbReference type="ChEBI" id="CHEBI:29105"/>
        <note>catalytic</note>
    </ligand>
</feature>
<dbReference type="PANTHER" id="PTHR46986:SF1">
    <property type="entry name" value="ENDORIBONUCLEASE YBEY, CHLOROPLASTIC"/>
    <property type="match status" value="1"/>
</dbReference>
<sequence length="165" mass="17863">MLDVLIDIPEWQEIALDALAMRAIATTLEHLALPVERAELSLLACDDARIAELNAEFRGKEGATNVLSWPAVDLAADTAGEMPAAPTPNFDGSLELGDIAIAFETCAREAAELGKPLDDHATHLIVHGLLHLLGYDHIRDPDATLMQAMETEILGKMGLDDPYRN</sequence>
<comment type="caution">
    <text evidence="4">The sequence shown here is derived from an EMBL/GenBank/DDBJ whole genome shotgun (WGS) entry which is preliminary data.</text>
</comment>
<dbReference type="PANTHER" id="PTHR46986">
    <property type="entry name" value="ENDORIBONUCLEASE YBEY, CHLOROPLASTIC"/>
    <property type="match status" value="1"/>
</dbReference>
<dbReference type="AlphaFoldDB" id="A0A9X1K0J7"/>
<keyword evidence="3" id="KW-0255">Endonuclease</keyword>
<comment type="similarity">
    <text evidence="3">Belongs to the endoribonuclease YbeY family.</text>
</comment>